<evidence type="ECO:0000313" key="9">
    <source>
        <dbReference type="EMBL" id="MFC7339194.1"/>
    </source>
</evidence>
<feature type="transmembrane region" description="Helical" evidence="7">
    <location>
        <begin position="192"/>
        <end position="215"/>
    </location>
</feature>
<keyword evidence="10" id="KW-1185">Reference proteome</keyword>
<dbReference type="InterPro" id="IPR013783">
    <property type="entry name" value="Ig-like_fold"/>
</dbReference>
<dbReference type="InterPro" id="IPR017896">
    <property type="entry name" value="4Fe4S_Fe-S-bd"/>
</dbReference>
<evidence type="ECO:0000256" key="2">
    <source>
        <dbReference type="ARBA" id="ARBA00022485"/>
    </source>
</evidence>
<gene>
    <name evidence="9" type="primary">ccoG</name>
    <name evidence="9" type="ORF">ACFQY0_18515</name>
</gene>
<feature type="transmembrane region" description="Helical" evidence="7">
    <location>
        <begin position="85"/>
        <end position="106"/>
    </location>
</feature>
<feature type="transmembrane region" description="Helical" evidence="7">
    <location>
        <begin position="329"/>
        <end position="347"/>
    </location>
</feature>
<dbReference type="PROSITE" id="PS51379">
    <property type="entry name" value="4FE4S_FER_2"/>
    <property type="match status" value="1"/>
</dbReference>
<keyword evidence="3" id="KW-0479">Metal-binding</keyword>
<evidence type="ECO:0000313" key="10">
    <source>
        <dbReference type="Proteomes" id="UP001596472"/>
    </source>
</evidence>
<keyword evidence="4" id="KW-0249">Electron transport</keyword>
<dbReference type="Pfam" id="PF13746">
    <property type="entry name" value="Fer4_18"/>
    <property type="match status" value="1"/>
</dbReference>
<accession>A0ABW2L9S0</accession>
<keyword evidence="7" id="KW-0472">Membrane</keyword>
<dbReference type="NCBIfam" id="TIGR02745">
    <property type="entry name" value="ccoG_rdxA_fixG"/>
    <property type="match status" value="1"/>
</dbReference>
<feature type="transmembrane region" description="Helical" evidence="7">
    <location>
        <begin position="161"/>
        <end position="180"/>
    </location>
</feature>
<dbReference type="PANTHER" id="PTHR30176:SF3">
    <property type="entry name" value="FERREDOXIN-TYPE PROTEIN NAPH"/>
    <property type="match status" value="1"/>
</dbReference>
<dbReference type="InterPro" id="IPR051684">
    <property type="entry name" value="Electron_Trans/Redox"/>
</dbReference>
<sequence>MSSPASKQPNLDSVTTINEDGSRYFLHPADVKGKWTTLRRIFGFTLISLYVALPWIPINGAPALFFDVENRRFHVFGLTLVTQDLWVLFFGISGLGFTLFFVTALLGRLWCGWACPYTVFLDHIFRRIERIIEGDAPARKKLAAAPWTAGKVTKRVVKHSLYALCSALIAHVFLSYFVSLERLYRYMNESPIAHATAFGIVLFLTAALWFCFGYFREQFCVIMCPYGRLQSALSDDDTVNIGYDEVRGEPRGKKGSTEGDCIDCRRCVNVCPTGIDIRNGLQMECIGCTACIDACDDIMRKIDRPTGLIRYDSLKGLAHQKRRFLRPRVIAYTILGLLGLGFFAIAATKKAKPYTAQFAKVAMAGMPFQADAAGVRNFYQLRFYNKRNQPASFRVSLVDAPEGFILSGSEQTIEAAPGEEISRQFVAIAPAEAYKGRTSLTLQVIANPGEVTINQTVTFLGPNADTLNP</sequence>
<evidence type="ECO:0000256" key="4">
    <source>
        <dbReference type="ARBA" id="ARBA00022982"/>
    </source>
</evidence>
<dbReference type="InterPro" id="IPR017900">
    <property type="entry name" value="4Fe4S_Fe_S_CS"/>
</dbReference>
<dbReference type="SUPFAM" id="SSF54862">
    <property type="entry name" value="4Fe-4S ferredoxins"/>
    <property type="match status" value="1"/>
</dbReference>
<name>A0ABW2L9S0_9BACT</name>
<evidence type="ECO:0000256" key="5">
    <source>
        <dbReference type="ARBA" id="ARBA00023004"/>
    </source>
</evidence>
<keyword evidence="2" id="KW-0004">4Fe-4S</keyword>
<keyword evidence="1" id="KW-0813">Transport</keyword>
<keyword evidence="5" id="KW-0408">Iron</keyword>
<protein>
    <submittedName>
        <fullName evidence="9">Cytochrome c oxidase accessory protein CcoG</fullName>
    </submittedName>
</protein>
<organism evidence="9 10">
    <name type="scientific">Haloferula chungangensis</name>
    <dbReference type="NCBI Taxonomy" id="1048331"/>
    <lineage>
        <taxon>Bacteria</taxon>
        <taxon>Pseudomonadati</taxon>
        <taxon>Verrucomicrobiota</taxon>
        <taxon>Verrucomicrobiia</taxon>
        <taxon>Verrucomicrobiales</taxon>
        <taxon>Verrucomicrobiaceae</taxon>
        <taxon>Haloferula</taxon>
    </lineage>
</organism>
<feature type="transmembrane region" description="Helical" evidence="7">
    <location>
        <begin position="41"/>
        <end position="65"/>
    </location>
</feature>
<dbReference type="EMBL" id="JBHTBS010000013">
    <property type="protein sequence ID" value="MFC7339194.1"/>
    <property type="molecule type" value="Genomic_DNA"/>
</dbReference>
<reference evidence="10" key="1">
    <citation type="journal article" date="2019" name="Int. J. Syst. Evol. Microbiol.">
        <title>The Global Catalogue of Microorganisms (GCM) 10K type strain sequencing project: providing services to taxonomists for standard genome sequencing and annotation.</title>
        <authorList>
            <consortium name="The Broad Institute Genomics Platform"/>
            <consortium name="The Broad Institute Genome Sequencing Center for Infectious Disease"/>
            <person name="Wu L."/>
            <person name="Ma J."/>
        </authorList>
    </citation>
    <scope>NUCLEOTIDE SEQUENCE [LARGE SCALE GENOMIC DNA]</scope>
    <source>
        <strain evidence="10">CGMCC 4.1467</strain>
    </source>
</reference>
<evidence type="ECO:0000256" key="7">
    <source>
        <dbReference type="SAM" id="Phobius"/>
    </source>
</evidence>
<dbReference type="PANTHER" id="PTHR30176">
    <property type="entry name" value="FERREDOXIN-TYPE PROTEIN NAPH"/>
    <property type="match status" value="1"/>
</dbReference>
<dbReference type="Pfam" id="PF12801">
    <property type="entry name" value="Fer4_5"/>
    <property type="match status" value="1"/>
</dbReference>
<feature type="domain" description="4Fe-4S ferredoxin-type" evidence="8">
    <location>
        <begin position="252"/>
        <end position="280"/>
    </location>
</feature>
<dbReference type="Proteomes" id="UP001596472">
    <property type="component" value="Unassembled WGS sequence"/>
</dbReference>
<dbReference type="RefSeq" id="WP_379715540.1">
    <property type="nucleotide sequence ID" value="NZ_JBHTBS010000013.1"/>
</dbReference>
<keyword evidence="7" id="KW-0812">Transmembrane</keyword>
<dbReference type="InterPro" id="IPR032879">
    <property type="entry name" value="FixG_C"/>
</dbReference>
<keyword evidence="6" id="KW-0411">Iron-sulfur</keyword>
<comment type="caution">
    <text evidence="9">The sequence shown here is derived from an EMBL/GenBank/DDBJ whole genome shotgun (WGS) entry which is preliminary data.</text>
</comment>
<evidence type="ECO:0000256" key="3">
    <source>
        <dbReference type="ARBA" id="ARBA00022723"/>
    </source>
</evidence>
<evidence type="ECO:0000259" key="8">
    <source>
        <dbReference type="PROSITE" id="PS51379"/>
    </source>
</evidence>
<dbReference type="Gene3D" id="3.30.70.20">
    <property type="match status" value="1"/>
</dbReference>
<dbReference type="Pfam" id="PF11614">
    <property type="entry name" value="FixG_C"/>
    <property type="match status" value="1"/>
</dbReference>
<proteinExistence type="predicted"/>
<keyword evidence="7" id="KW-1133">Transmembrane helix</keyword>
<evidence type="ECO:0000256" key="6">
    <source>
        <dbReference type="ARBA" id="ARBA00023014"/>
    </source>
</evidence>
<evidence type="ECO:0000256" key="1">
    <source>
        <dbReference type="ARBA" id="ARBA00022448"/>
    </source>
</evidence>
<dbReference type="Gene3D" id="2.60.40.10">
    <property type="entry name" value="Immunoglobulins"/>
    <property type="match status" value="1"/>
</dbReference>
<dbReference type="PROSITE" id="PS00198">
    <property type="entry name" value="4FE4S_FER_1"/>
    <property type="match status" value="1"/>
</dbReference>
<dbReference type="InterPro" id="IPR014116">
    <property type="entry name" value="Cyt_c_oxidase_cbb3_FixG"/>
</dbReference>